<accession>F2REW4</accession>
<proteinExistence type="predicted"/>
<keyword evidence="2" id="KW-1133">Transmembrane helix</keyword>
<gene>
    <name evidence="3" type="ordered locus">SVEN_6363</name>
</gene>
<keyword evidence="3" id="KW-0449">Lipoprotein</keyword>
<evidence type="ECO:0000313" key="4">
    <source>
        <dbReference type="Proteomes" id="UP000006854"/>
    </source>
</evidence>
<feature type="region of interest" description="Disordered" evidence="1">
    <location>
        <begin position="157"/>
        <end position="180"/>
    </location>
</feature>
<organism evidence="3 4">
    <name type="scientific">Streptomyces venezuelae (strain ATCC 10712 / CBS 650.69 / DSM 40230 / JCM 4526 / NBRC 13096 / PD 04745)</name>
    <dbReference type="NCBI Taxonomy" id="953739"/>
    <lineage>
        <taxon>Bacteria</taxon>
        <taxon>Bacillati</taxon>
        <taxon>Actinomycetota</taxon>
        <taxon>Actinomycetes</taxon>
        <taxon>Kitasatosporales</taxon>
        <taxon>Streptomycetaceae</taxon>
        <taxon>Streptomyces</taxon>
    </lineage>
</organism>
<dbReference type="SUPFAM" id="SSF49503">
    <property type="entry name" value="Cupredoxins"/>
    <property type="match status" value="1"/>
</dbReference>
<keyword evidence="4" id="KW-1185">Reference proteome</keyword>
<evidence type="ECO:0000256" key="1">
    <source>
        <dbReference type="SAM" id="MobiDB-lite"/>
    </source>
</evidence>
<dbReference type="HOGENOM" id="CLU_097171_0_1_11"/>
<dbReference type="STRING" id="953739.SVEN_6363"/>
<sequence length="229" mass="22477">MPRSAEPGGGGPVADLASIAVRVVAFPGTESLRGRALPVIWRTAMRAIRAASAALLTAAAVVAAAPTALAGENDHDITSFGFSVTPATIAPGGTVTLKSDGCEVPTVTVTSGVFDTVTLTEGRAGTATVDFDAKAGAQYEITFDCKGERGTTTLTIAQGDTGGNTTGGHDRSMPPGAHKGVKAGYGTAAASGADSEGLGVTEVVTGVLLIAGALGAAVVLTRRRGAGGA</sequence>
<protein>
    <submittedName>
        <fullName evidence="3">Lipoprotein</fullName>
    </submittedName>
</protein>
<feature type="transmembrane region" description="Helical" evidence="2">
    <location>
        <begin position="203"/>
        <end position="221"/>
    </location>
</feature>
<keyword evidence="2" id="KW-0472">Membrane</keyword>
<evidence type="ECO:0000256" key="2">
    <source>
        <dbReference type="SAM" id="Phobius"/>
    </source>
</evidence>
<dbReference type="InterPro" id="IPR008972">
    <property type="entry name" value="Cupredoxin"/>
</dbReference>
<dbReference type="AlphaFoldDB" id="F2REW4"/>
<dbReference type="eggNOG" id="ENOG5033YH1">
    <property type="taxonomic scope" value="Bacteria"/>
</dbReference>
<name>F2REW4_STRVP</name>
<dbReference type="KEGG" id="sve:SVEN_6363"/>
<evidence type="ECO:0000313" key="3">
    <source>
        <dbReference type="EMBL" id="CCA59649.1"/>
    </source>
</evidence>
<dbReference type="Proteomes" id="UP000006854">
    <property type="component" value="Chromosome"/>
</dbReference>
<keyword evidence="2" id="KW-0812">Transmembrane</keyword>
<reference evidence="3 4" key="1">
    <citation type="journal article" date="2011" name="BMC Genomics">
        <title>Genome-wide analysis of the role of GlnR in Streptomyces venezuelae provides new insights into global nitrogen regulation in actinomycetes.</title>
        <authorList>
            <person name="Pullan S.T."/>
            <person name="Bibb M.J."/>
            <person name="Merrick M."/>
        </authorList>
    </citation>
    <scope>NUCLEOTIDE SEQUENCE [LARGE SCALE GENOMIC DNA]</scope>
    <source>
        <strain evidence="3">ATCC 10712</strain>
    </source>
</reference>
<dbReference type="PATRIC" id="fig|953739.5.peg.1571"/>
<dbReference type="EMBL" id="FR845719">
    <property type="protein sequence ID" value="CCA59649.1"/>
    <property type="molecule type" value="Genomic_DNA"/>
</dbReference>